<dbReference type="AlphaFoldDB" id="A0AA86SIW0"/>
<proteinExistence type="predicted"/>
<accession>A0AA86SIW0</accession>
<evidence type="ECO:0000313" key="2">
    <source>
        <dbReference type="Proteomes" id="UP001189624"/>
    </source>
</evidence>
<reference evidence="1" key="1">
    <citation type="submission" date="2023-10" db="EMBL/GenBank/DDBJ databases">
        <authorList>
            <person name="Domelevo Entfellner J.-B."/>
        </authorList>
    </citation>
    <scope>NUCLEOTIDE SEQUENCE</scope>
</reference>
<organism evidence="1 2">
    <name type="scientific">Sphenostylis stenocarpa</name>
    <dbReference type="NCBI Taxonomy" id="92480"/>
    <lineage>
        <taxon>Eukaryota</taxon>
        <taxon>Viridiplantae</taxon>
        <taxon>Streptophyta</taxon>
        <taxon>Embryophyta</taxon>
        <taxon>Tracheophyta</taxon>
        <taxon>Spermatophyta</taxon>
        <taxon>Magnoliopsida</taxon>
        <taxon>eudicotyledons</taxon>
        <taxon>Gunneridae</taxon>
        <taxon>Pentapetalae</taxon>
        <taxon>rosids</taxon>
        <taxon>fabids</taxon>
        <taxon>Fabales</taxon>
        <taxon>Fabaceae</taxon>
        <taxon>Papilionoideae</taxon>
        <taxon>50 kb inversion clade</taxon>
        <taxon>NPAAA clade</taxon>
        <taxon>indigoferoid/millettioid clade</taxon>
        <taxon>Phaseoleae</taxon>
        <taxon>Sphenostylis</taxon>
    </lineage>
</organism>
<name>A0AA86SIW0_9FABA</name>
<dbReference type="EMBL" id="OY731403">
    <property type="protein sequence ID" value="CAJ1961532.1"/>
    <property type="molecule type" value="Genomic_DNA"/>
</dbReference>
<protein>
    <submittedName>
        <fullName evidence="1">Uncharacterized protein</fullName>
    </submittedName>
</protein>
<sequence length="201" mass="22587">MNVKLEQRVPLCFQDILTYVQEMGRIQSCAELKLQLCCMGSNKKYFPMSCFPPTQPAGPYGHNGFLLIYPFALFEPVPLASTIWTFFSCSLVNQPPFCDFSAIPLWLSLDTRFFGIRLQATKRSVVAKGKCKGQRGLIHMVGCVQCGRVIPIPRPSKAAPSLCLLLSQSKLFGLFCPQIYGDNAVQTIFKMLMIYVMLLQK</sequence>
<gene>
    <name evidence="1" type="ORF">AYBTSS11_LOCUS18776</name>
</gene>
<dbReference type="Gramene" id="rna-AYBTSS11_LOCUS18776">
    <property type="protein sequence ID" value="CAJ1961532.1"/>
    <property type="gene ID" value="gene-AYBTSS11_LOCUS18776"/>
</dbReference>
<evidence type="ECO:0000313" key="1">
    <source>
        <dbReference type="EMBL" id="CAJ1961532.1"/>
    </source>
</evidence>
<dbReference type="Proteomes" id="UP001189624">
    <property type="component" value="Chromosome 6"/>
</dbReference>
<keyword evidence="2" id="KW-1185">Reference proteome</keyword>